<sequence length="176" mass="18745">MAKSNTFVLLIFAVAFCIAVQACIPPYCDNQDCGSCGNACCRLEFFFPSMETDTLATALNSTVQIGGPGGYYQARPLAEGGSGVASLKEFPVPVDYIGQAYHTSAIKHYVDTVDFTIEASTLYDGAILKMFSISQAGGSYCDEGQNYNNIMTLVTALGLDFKTKQPDGSCPPPADN</sequence>
<dbReference type="PANTHER" id="PTHR38564">
    <property type="entry name" value="SI:CH73-250A16.5-RELATED"/>
    <property type="match status" value="1"/>
</dbReference>
<feature type="signal peptide" evidence="1">
    <location>
        <begin position="1"/>
        <end position="22"/>
    </location>
</feature>
<dbReference type="EMBL" id="HBHR01011807">
    <property type="protein sequence ID" value="CAD9863178.1"/>
    <property type="molecule type" value="Transcribed_RNA"/>
</dbReference>
<dbReference type="PROSITE" id="PS51257">
    <property type="entry name" value="PROKAR_LIPOPROTEIN"/>
    <property type="match status" value="1"/>
</dbReference>
<evidence type="ECO:0000256" key="1">
    <source>
        <dbReference type="SAM" id="SignalP"/>
    </source>
</evidence>
<feature type="chain" id="PRO_5031486470" evidence="1">
    <location>
        <begin position="23"/>
        <end position="176"/>
    </location>
</feature>
<organism evidence="2">
    <name type="scientific">Fibrocapsa japonica</name>
    <dbReference type="NCBI Taxonomy" id="94617"/>
    <lineage>
        <taxon>Eukaryota</taxon>
        <taxon>Sar</taxon>
        <taxon>Stramenopiles</taxon>
        <taxon>Ochrophyta</taxon>
        <taxon>Raphidophyceae</taxon>
        <taxon>Chattonellales</taxon>
        <taxon>Chattonellaceae</taxon>
        <taxon>Fibrocapsa</taxon>
    </lineage>
</organism>
<keyword evidence="1" id="KW-0732">Signal</keyword>
<accession>A0A7S2UYH6</accession>
<evidence type="ECO:0000313" key="2">
    <source>
        <dbReference type="EMBL" id="CAD9863178.1"/>
    </source>
</evidence>
<dbReference type="PANTHER" id="PTHR38564:SF1">
    <property type="match status" value="1"/>
</dbReference>
<name>A0A7S2UYH6_9STRA</name>
<gene>
    <name evidence="2" type="ORF">FJAP1339_LOCUS5711</name>
</gene>
<dbReference type="AlphaFoldDB" id="A0A7S2UYH6"/>
<reference evidence="2" key="1">
    <citation type="submission" date="2021-01" db="EMBL/GenBank/DDBJ databases">
        <authorList>
            <person name="Corre E."/>
            <person name="Pelletier E."/>
            <person name="Niang G."/>
            <person name="Scheremetjew M."/>
            <person name="Finn R."/>
            <person name="Kale V."/>
            <person name="Holt S."/>
            <person name="Cochrane G."/>
            <person name="Meng A."/>
            <person name="Brown T."/>
            <person name="Cohen L."/>
        </authorList>
    </citation>
    <scope>NUCLEOTIDE SEQUENCE</scope>
    <source>
        <strain evidence="2">CCMP1661</strain>
    </source>
</reference>
<proteinExistence type="predicted"/>
<protein>
    <submittedName>
        <fullName evidence="2">Uncharacterized protein</fullName>
    </submittedName>
</protein>